<dbReference type="InterPro" id="IPR018060">
    <property type="entry name" value="HTH_AraC"/>
</dbReference>
<dbReference type="InterPro" id="IPR029062">
    <property type="entry name" value="Class_I_gatase-like"/>
</dbReference>
<dbReference type="Gene3D" id="1.10.10.60">
    <property type="entry name" value="Homeodomain-like"/>
    <property type="match status" value="1"/>
</dbReference>
<evidence type="ECO:0000256" key="2">
    <source>
        <dbReference type="ARBA" id="ARBA00023125"/>
    </source>
</evidence>
<dbReference type="Gene3D" id="3.40.50.880">
    <property type="match status" value="1"/>
</dbReference>
<dbReference type="RefSeq" id="WP_254181170.1">
    <property type="nucleotide sequence ID" value="NZ_JANARS010000003.1"/>
</dbReference>
<dbReference type="PROSITE" id="PS00041">
    <property type="entry name" value="HTH_ARAC_FAMILY_1"/>
    <property type="match status" value="1"/>
</dbReference>
<dbReference type="PROSITE" id="PS01124">
    <property type="entry name" value="HTH_ARAC_FAMILY_2"/>
    <property type="match status" value="1"/>
</dbReference>
<feature type="domain" description="HTH araC/xylS-type" evidence="4">
    <location>
        <begin position="212"/>
        <end position="310"/>
    </location>
</feature>
<evidence type="ECO:0000256" key="1">
    <source>
        <dbReference type="ARBA" id="ARBA00023015"/>
    </source>
</evidence>
<keyword evidence="2" id="KW-0238">DNA-binding</keyword>
<dbReference type="SUPFAM" id="SSF52317">
    <property type="entry name" value="Class I glutamine amidotransferase-like"/>
    <property type="match status" value="1"/>
</dbReference>
<evidence type="ECO:0000313" key="6">
    <source>
        <dbReference type="Proteomes" id="UP001204524"/>
    </source>
</evidence>
<organism evidence="5 6">
    <name type="scientific">Nocardioides pinisoli</name>
    <dbReference type="NCBI Taxonomy" id="2950279"/>
    <lineage>
        <taxon>Bacteria</taxon>
        <taxon>Bacillati</taxon>
        <taxon>Actinomycetota</taxon>
        <taxon>Actinomycetes</taxon>
        <taxon>Propionibacteriales</taxon>
        <taxon>Nocardioidaceae</taxon>
        <taxon>Nocardioides</taxon>
    </lineage>
</organism>
<gene>
    <name evidence="5" type="ORF">NCI01_09160</name>
</gene>
<evidence type="ECO:0000313" key="5">
    <source>
        <dbReference type="EMBL" id="MCP3421962.1"/>
    </source>
</evidence>
<protein>
    <submittedName>
        <fullName evidence="5">Helix-turn-helix domain-containing protein</fullName>
    </submittedName>
</protein>
<dbReference type="CDD" id="cd03137">
    <property type="entry name" value="GATase1_AraC_1"/>
    <property type="match status" value="1"/>
</dbReference>
<dbReference type="PANTHER" id="PTHR43130:SF3">
    <property type="entry name" value="HTH-TYPE TRANSCRIPTIONAL REGULATOR RV1931C"/>
    <property type="match status" value="1"/>
</dbReference>
<dbReference type="InterPro" id="IPR018062">
    <property type="entry name" value="HTH_AraC-typ_CS"/>
</dbReference>
<reference evidence="5 6" key="1">
    <citation type="submission" date="2022-06" db="EMBL/GenBank/DDBJ databases">
        <authorList>
            <person name="So Y."/>
        </authorList>
    </citation>
    <scope>NUCLEOTIDE SEQUENCE [LARGE SCALE GENOMIC DNA]</scope>
    <source>
        <strain evidence="5 6">STR3</strain>
    </source>
</reference>
<evidence type="ECO:0000259" key="4">
    <source>
        <dbReference type="PROSITE" id="PS01124"/>
    </source>
</evidence>
<sequence>MKIAIHAFDGISLFHLAVPTTVFSEVARLGLDARWETVVWSAAPRVTTAEGMTVDDLRGPDAALGADLLVFPSWHADLRPAEPDVQTAISQAAHRGARLAGLCLGAFPLAESGLLDGRSVVTHWNAAEQLSTQYPSVSVNADAIYVDHGDVLTSAGTASSLDACLHIVRRELGSETAAELARHLVVAPHRDGGQAQYITRPMPESGGVGHLGETIDWALANLDRPITVGAMAAHAQMSTRNFTRRFTEVTGSSPARWLLTRRLDESRRLLERTTLSIDATARRCGFGSVVTFRQRFVDAYGTTPTSYRRRFASTEVP</sequence>
<accession>A0ABT1KWE8</accession>
<comment type="caution">
    <text evidence="5">The sequence shown here is derived from an EMBL/GenBank/DDBJ whole genome shotgun (WGS) entry which is preliminary data.</text>
</comment>
<evidence type="ECO:0000256" key="3">
    <source>
        <dbReference type="ARBA" id="ARBA00023163"/>
    </source>
</evidence>
<name>A0ABT1KWE8_9ACTN</name>
<dbReference type="SUPFAM" id="SSF46689">
    <property type="entry name" value="Homeodomain-like"/>
    <property type="match status" value="2"/>
</dbReference>
<dbReference type="InterPro" id="IPR052158">
    <property type="entry name" value="INH-QAR"/>
</dbReference>
<proteinExistence type="predicted"/>
<dbReference type="Pfam" id="PF01965">
    <property type="entry name" value="DJ-1_PfpI"/>
    <property type="match status" value="1"/>
</dbReference>
<dbReference type="SMART" id="SM00342">
    <property type="entry name" value="HTH_ARAC"/>
    <property type="match status" value="1"/>
</dbReference>
<keyword evidence="3" id="KW-0804">Transcription</keyword>
<dbReference type="Proteomes" id="UP001204524">
    <property type="component" value="Unassembled WGS sequence"/>
</dbReference>
<keyword evidence="6" id="KW-1185">Reference proteome</keyword>
<dbReference type="Pfam" id="PF12833">
    <property type="entry name" value="HTH_18"/>
    <property type="match status" value="1"/>
</dbReference>
<dbReference type="InterPro" id="IPR009057">
    <property type="entry name" value="Homeodomain-like_sf"/>
</dbReference>
<dbReference type="PANTHER" id="PTHR43130">
    <property type="entry name" value="ARAC-FAMILY TRANSCRIPTIONAL REGULATOR"/>
    <property type="match status" value="1"/>
</dbReference>
<dbReference type="EMBL" id="JANARS010000003">
    <property type="protein sequence ID" value="MCP3421962.1"/>
    <property type="molecule type" value="Genomic_DNA"/>
</dbReference>
<dbReference type="InterPro" id="IPR002818">
    <property type="entry name" value="DJ-1/PfpI"/>
</dbReference>
<keyword evidence="1" id="KW-0805">Transcription regulation</keyword>